<reference evidence="2" key="1">
    <citation type="journal article" date="2017" name="Front. Plant Sci.">
        <title>Climate Clever Clovers: New Paradigm to Reduce the Environmental Footprint of Ruminants by Breeding Low Methanogenic Forages Utilizing Haplotype Variation.</title>
        <authorList>
            <person name="Kaur P."/>
            <person name="Appels R."/>
            <person name="Bayer P.E."/>
            <person name="Keeble-Gagnere G."/>
            <person name="Wang J."/>
            <person name="Hirakawa H."/>
            <person name="Shirasawa K."/>
            <person name="Vercoe P."/>
            <person name="Stefanova K."/>
            <person name="Durmic Z."/>
            <person name="Nichols P."/>
            <person name="Revell C."/>
            <person name="Isobe S.N."/>
            <person name="Edwards D."/>
            <person name="Erskine W."/>
        </authorList>
    </citation>
    <scope>NUCLEOTIDE SEQUENCE [LARGE SCALE GENOMIC DNA]</scope>
    <source>
        <strain evidence="2">cv. Daliak</strain>
    </source>
</reference>
<protein>
    <submittedName>
        <fullName evidence="1">Uncharacterized protein</fullName>
    </submittedName>
</protein>
<evidence type="ECO:0000313" key="1">
    <source>
        <dbReference type="EMBL" id="GAU42779.1"/>
    </source>
</evidence>
<dbReference type="EMBL" id="DF973939">
    <property type="protein sequence ID" value="GAU42779.1"/>
    <property type="molecule type" value="Genomic_DNA"/>
</dbReference>
<name>A0A2Z6PDE7_TRISU</name>
<evidence type="ECO:0000313" key="2">
    <source>
        <dbReference type="Proteomes" id="UP000242715"/>
    </source>
</evidence>
<sequence>MQSLAVEYETQEVQIPIEIPLSSLLLPLPPLHLGELLECTGHLRVGGIGWPITIGGEVKFKYDFLNVAIQV</sequence>
<organism evidence="1 2">
    <name type="scientific">Trifolium subterraneum</name>
    <name type="common">Subterranean clover</name>
    <dbReference type="NCBI Taxonomy" id="3900"/>
    <lineage>
        <taxon>Eukaryota</taxon>
        <taxon>Viridiplantae</taxon>
        <taxon>Streptophyta</taxon>
        <taxon>Embryophyta</taxon>
        <taxon>Tracheophyta</taxon>
        <taxon>Spermatophyta</taxon>
        <taxon>Magnoliopsida</taxon>
        <taxon>eudicotyledons</taxon>
        <taxon>Gunneridae</taxon>
        <taxon>Pentapetalae</taxon>
        <taxon>rosids</taxon>
        <taxon>fabids</taxon>
        <taxon>Fabales</taxon>
        <taxon>Fabaceae</taxon>
        <taxon>Papilionoideae</taxon>
        <taxon>50 kb inversion clade</taxon>
        <taxon>NPAAA clade</taxon>
        <taxon>Hologalegina</taxon>
        <taxon>IRL clade</taxon>
        <taxon>Trifolieae</taxon>
        <taxon>Trifolium</taxon>
    </lineage>
</organism>
<accession>A0A2Z6PDE7</accession>
<dbReference type="AlphaFoldDB" id="A0A2Z6PDE7"/>
<gene>
    <name evidence="1" type="ORF">TSUD_239420</name>
</gene>
<dbReference type="Proteomes" id="UP000242715">
    <property type="component" value="Unassembled WGS sequence"/>
</dbReference>
<keyword evidence="2" id="KW-1185">Reference proteome</keyword>
<proteinExistence type="predicted"/>